<comment type="subcellular location">
    <subcellularLocation>
        <location evidence="1">Membrane</location>
        <topology evidence="1">Lipid-anchor</topology>
        <topology evidence="1">GPI-anchor</topology>
    </subcellularLocation>
</comment>
<evidence type="ECO:0000313" key="5">
    <source>
        <dbReference type="Proteomes" id="UP000747542"/>
    </source>
</evidence>
<dbReference type="GO" id="GO:0098552">
    <property type="term" value="C:side of membrane"/>
    <property type="evidence" value="ECO:0007669"/>
    <property type="project" value="UniProtKB-KW"/>
</dbReference>
<dbReference type="EC" id="3.4.13.19" evidence="1"/>
<feature type="transmembrane region" description="Helical" evidence="3">
    <location>
        <begin position="104"/>
        <end position="126"/>
    </location>
</feature>
<evidence type="ECO:0000256" key="3">
    <source>
        <dbReference type="SAM" id="Phobius"/>
    </source>
</evidence>
<keyword evidence="1" id="KW-0449">Lipoprotein</keyword>
<keyword evidence="1" id="KW-0336">GPI-anchor</keyword>
<accession>A0A8J5MYF8</accession>
<evidence type="ECO:0000313" key="4">
    <source>
        <dbReference type="EMBL" id="KAG7169175.1"/>
    </source>
</evidence>
<keyword evidence="3" id="KW-0472">Membrane</keyword>
<proteinExistence type="inferred from homology"/>
<reference evidence="4" key="1">
    <citation type="journal article" date="2021" name="Sci. Adv.">
        <title>The American lobster genome reveals insights on longevity, neural, and immune adaptations.</title>
        <authorList>
            <person name="Polinski J.M."/>
            <person name="Zimin A.V."/>
            <person name="Clark K.F."/>
            <person name="Kohn A.B."/>
            <person name="Sadowski N."/>
            <person name="Timp W."/>
            <person name="Ptitsyn A."/>
            <person name="Khanna P."/>
            <person name="Romanova D.Y."/>
            <person name="Williams P."/>
            <person name="Greenwood S.J."/>
            <person name="Moroz L.L."/>
            <person name="Walt D.R."/>
            <person name="Bodnar A.G."/>
        </authorList>
    </citation>
    <scope>NUCLEOTIDE SEQUENCE</scope>
    <source>
        <strain evidence="4">GMGI-L3</strain>
    </source>
</reference>
<keyword evidence="5" id="KW-1185">Reference proteome</keyword>
<name>A0A8J5MYF8_HOMAM</name>
<keyword evidence="3" id="KW-1133">Transmembrane helix</keyword>
<evidence type="ECO:0000256" key="2">
    <source>
        <dbReference type="SAM" id="MobiDB-lite"/>
    </source>
</evidence>
<dbReference type="PANTHER" id="PTHR10443:SF12">
    <property type="entry name" value="DIPEPTIDASE"/>
    <property type="match status" value="1"/>
</dbReference>
<dbReference type="Pfam" id="PF01244">
    <property type="entry name" value="Peptidase_M19"/>
    <property type="match status" value="1"/>
</dbReference>
<protein>
    <recommendedName>
        <fullName evidence="1">Dipeptidase</fullName>
        <ecNumber evidence="1">3.4.13.19</ecNumber>
    </recommendedName>
</protein>
<sequence>MVEWKGGVEGVEGWRGGVVMEGGGGGENGGVEGWEGRVGGRVGWRVGLGRVGGEESGGGGENGGGKVEVEGGVEGGGWGGDGRWRWSSHFVRSEGSGLGTRSKVWVCVVLVLAALTGVGVGVPLALRVDPGASLHQRLTTAKTLLRNTPLFDGHNDLPWNIRKFMHNKLHSSFTAELKKLRPWSGEWSFPGECGPAQVVWSCPSECGPAQFWVSYVPCESQRLNAVQLTIEQIDLIKRLIDQYPDDLRLATSADGESRHLGGEAFKNGRIASLIGVEEVTPYRTPSGYCGR</sequence>
<keyword evidence="3" id="KW-0812">Transmembrane</keyword>
<dbReference type="GO" id="GO:0006508">
    <property type="term" value="P:proteolysis"/>
    <property type="evidence" value="ECO:0007669"/>
    <property type="project" value="UniProtKB-KW"/>
</dbReference>
<comment type="caution">
    <text evidence="4">The sequence shown here is derived from an EMBL/GenBank/DDBJ whole genome shotgun (WGS) entry which is preliminary data.</text>
</comment>
<keyword evidence="1" id="KW-0862">Zinc</keyword>
<comment type="cofactor">
    <cofactor evidence="1">
        <name>Zn(2+)</name>
        <dbReference type="ChEBI" id="CHEBI:29105"/>
    </cofactor>
</comment>
<gene>
    <name evidence="4" type="primary">sirJ-L</name>
    <name evidence="4" type="ORF">Hamer_G025340</name>
</gene>
<dbReference type="SUPFAM" id="SSF51556">
    <property type="entry name" value="Metallo-dependent hydrolases"/>
    <property type="match status" value="1"/>
</dbReference>
<dbReference type="Gene3D" id="3.20.20.140">
    <property type="entry name" value="Metal-dependent hydrolases"/>
    <property type="match status" value="1"/>
</dbReference>
<dbReference type="PROSITE" id="PS51365">
    <property type="entry name" value="RENAL_DIPEPTIDASE_2"/>
    <property type="match status" value="1"/>
</dbReference>
<keyword evidence="1" id="KW-0479">Metal-binding</keyword>
<evidence type="ECO:0000256" key="1">
    <source>
        <dbReference type="RuleBase" id="RU341113"/>
    </source>
</evidence>
<keyword evidence="1" id="KW-1015">Disulfide bond</keyword>
<organism evidence="4 5">
    <name type="scientific">Homarus americanus</name>
    <name type="common">American lobster</name>
    <dbReference type="NCBI Taxonomy" id="6706"/>
    <lineage>
        <taxon>Eukaryota</taxon>
        <taxon>Metazoa</taxon>
        <taxon>Ecdysozoa</taxon>
        <taxon>Arthropoda</taxon>
        <taxon>Crustacea</taxon>
        <taxon>Multicrustacea</taxon>
        <taxon>Malacostraca</taxon>
        <taxon>Eumalacostraca</taxon>
        <taxon>Eucarida</taxon>
        <taxon>Decapoda</taxon>
        <taxon>Pleocyemata</taxon>
        <taxon>Astacidea</taxon>
        <taxon>Nephropoidea</taxon>
        <taxon>Nephropidae</taxon>
        <taxon>Homarus</taxon>
    </lineage>
</organism>
<comment type="catalytic activity">
    <reaction evidence="1">
        <text>an L-aminoacyl-L-amino acid + H2O = 2 an L-alpha-amino acid</text>
        <dbReference type="Rhea" id="RHEA:48940"/>
        <dbReference type="ChEBI" id="CHEBI:15377"/>
        <dbReference type="ChEBI" id="CHEBI:59869"/>
        <dbReference type="ChEBI" id="CHEBI:77460"/>
        <dbReference type="EC" id="3.4.13.19"/>
    </reaction>
</comment>
<comment type="similarity">
    <text evidence="1">Belongs to the metallo-dependent hydrolases superfamily. Peptidase M19 family.</text>
</comment>
<dbReference type="AlphaFoldDB" id="A0A8J5MYF8"/>
<keyword evidence="1" id="KW-0482">Metalloprotease</keyword>
<dbReference type="InterPro" id="IPR008257">
    <property type="entry name" value="Pept_M19"/>
</dbReference>
<dbReference type="EMBL" id="JAHLQT010018093">
    <property type="protein sequence ID" value="KAG7169175.1"/>
    <property type="molecule type" value="Genomic_DNA"/>
</dbReference>
<dbReference type="Proteomes" id="UP000747542">
    <property type="component" value="Unassembled WGS sequence"/>
</dbReference>
<feature type="region of interest" description="Disordered" evidence="2">
    <location>
        <begin position="15"/>
        <end position="34"/>
    </location>
</feature>
<dbReference type="GO" id="GO:0046872">
    <property type="term" value="F:metal ion binding"/>
    <property type="evidence" value="ECO:0007669"/>
    <property type="project" value="UniProtKB-UniRule"/>
</dbReference>
<dbReference type="PANTHER" id="PTHR10443">
    <property type="entry name" value="MICROSOMAL DIPEPTIDASE"/>
    <property type="match status" value="1"/>
</dbReference>
<dbReference type="GO" id="GO:0070573">
    <property type="term" value="F:metallodipeptidase activity"/>
    <property type="evidence" value="ECO:0007669"/>
    <property type="project" value="InterPro"/>
</dbReference>
<keyword evidence="1" id="KW-0645">Protease</keyword>
<comment type="subunit">
    <text evidence="1">Homodimer; disulfide-linked.</text>
</comment>
<keyword evidence="1" id="KW-0325">Glycoprotein</keyword>
<dbReference type="InterPro" id="IPR032466">
    <property type="entry name" value="Metal_Hydrolase"/>
</dbReference>
<keyword evidence="1" id="KW-0224">Dipeptidase</keyword>
<keyword evidence="1" id="KW-0378">Hydrolase</keyword>